<organism evidence="3 4">
    <name type="scientific">Helianthus annuus</name>
    <name type="common">Common sunflower</name>
    <dbReference type="NCBI Taxonomy" id="4232"/>
    <lineage>
        <taxon>Eukaryota</taxon>
        <taxon>Viridiplantae</taxon>
        <taxon>Streptophyta</taxon>
        <taxon>Embryophyta</taxon>
        <taxon>Tracheophyta</taxon>
        <taxon>Spermatophyta</taxon>
        <taxon>Magnoliopsida</taxon>
        <taxon>eudicotyledons</taxon>
        <taxon>Gunneridae</taxon>
        <taxon>Pentapetalae</taxon>
        <taxon>asterids</taxon>
        <taxon>campanulids</taxon>
        <taxon>Asterales</taxon>
        <taxon>Asteraceae</taxon>
        <taxon>Asteroideae</taxon>
        <taxon>Heliantheae alliance</taxon>
        <taxon>Heliantheae</taxon>
        <taxon>Helianthus</taxon>
    </lineage>
</organism>
<feature type="chain" id="PRO_5013236454" evidence="1">
    <location>
        <begin position="24"/>
        <end position="161"/>
    </location>
</feature>
<dbReference type="PANTHER" id="PTHR34458">
    <property type="entry name" value="POLLEN OLE E 1 ALLERGEN AND EXTENSIN FAMILY PROTEIN-RELATED"/>
    <property type="match status" value="1"/>
</dbReference>
<feature type="signal peptide" evidence="1">
    <location>
        <begin position="1"/>
        <end position="23"/>
    </location>
</feature>
<dbReference type="InParanoid" id="A0A251ULD9"/>
<reference evidence="2" key="3">
    <citation type="submission" date="2020-06" db="EMBL/GenBank/DDBJ databases">
        <title>Helianthus annuus Genome sequencing and assembly Release 2.</title>
        <authorList>
            <person name="Gouzy J."/>
            <person name="Langlade N."/>
            <person name="Munos S."/>
        </authorList>
    </citation>
    <scope>NUCLEOTIDE SEQUENCE</scope>
    <source>
        <tissue evidence="2">Leaves</tissue>
    </source>
</reference>
<dbReference type="OMA" id="LSYDIRI"/>
<accession>A0A251ULD9</accession>
<reference evidence="2 4" key="1">
    <citation type="journal article" date="2017" name="Nature">
        <title>The sunflower genome provides insights into oil metabolism, flowering and Asterid evolution.</title>
        <authorList>
            <person name="Badouin H."/>
            <person name="Gouzy J."/>
            <person name="Grassa C.J."/>
            <person name="Murat F."/>
            <person name="Staton S.E."/>
            <person name="Cottret L."/>
            <person name="Lelandais-Briere C."/>
            <person name="Owens G.L."/>
            <person name="Carrere S."/>
            <person name="Mayjonade B."/>
            <person name="Legrand L."/>
            <person name="Gill N."/>
            <person name="Kane N.C."/>
            <person name="Bowers J.E."/>
            <person name="Hubner S."/>
            <person name="Bellec A."/>
            <person name="Berard A."/>
            <person name="Berges H."/>
            <person name="Blanchet N."/>
            <person name="Boniface M.C."/>
            <person name="Brunel D."/>
            <person name="Catrice O."/>
            <person name="Chaidir N."/>
            <person name="Claudel C."/>
            <person name="Donnadieu C."/>
            <person name="Faraut T."/>
            <person name="Fievet G."/>
            <person name="Helmstetter N."/>
            <person name="King M."/>
            <person name="Knapp S.J."/>
            <person name="Lai Z."/>
            <person name="Le Paslier M.C."/>
            <person name="Lippi Y."/>
            <person name="Lorenzon L."/>
            <person name="Mandel J.R."/>
            <person name="Marage G."/>
            <person name="Marchand G."/>
            <person name="Marquand E."/>
            <person name="Bret-Mestries E."/>
            <person name="Morien E."/>
            <person name="Nambeesan S."/>
            <person name="Nguyen T."/>
            <person name="Pegot-Espagnet P."/>
            <person name="Pouilly N."/>
            <person name="Raftis F."/>
            <person name="Sallet E."/>
            <person name="Schiex T."/>
            <person name="Thomas J."/>
            <person name="Vandecasteele C."/>
            <person name="Vares D."/>
            <person name="Vear F."/>
            <person name="Vautrin S."/>
            <person name="Crespi M."/>
            <person name="Mangin B."/>
            <person name="Burke J.M."/>
            <person name="Salse J."/>
            <person name="Munos S."/>
            <person name="Vincourt P."/>
            <person name="Rieseberg L.H."/>
            <person name="Langlade N.B."/>
        </authorList>
    </citation>
    <scope>NUCLEOTIDE SEQUENCE [LARGE SCALE GENOMIC DNA]</scope>
    <source>
        <strain evidence="4">cv. SF193</strain>
        <tissue evidence="2">Leaves</tissue>
    </source>
</reference>
<gene>
    <name evidence="3" type="ORF">HannXRQ_Chr05g0130321</name>
    <name evidence="2" type="ORF">HanXRQr2_Chr07g0297271</name>
</gene>
<reference evidence="3" key="2">
    <citation type="submission" date="2017-02" db="EMBL/GenBank/DDBJ databases">
        <title>Sunflower complete genome.</title>
        <authorList>
            <person name="Langlade N."/>
            <person name="Munos S."/>
        </authorList>
    </citation>
    <scope>NUCLEOTIDE SEQUENCE [LARGE SCALE GENOMIC DNA]</scope>
    <source>
        <tissue evidence="3">Leaves</tissue>
    </source>
</reference>
<keyword evidence="1" id="KW-0732">Signal</keyword>
<name>A0A251ULD9_HELAN</name>
<keyword evidence="4" id="KW-1185">Reference proteome</keyword>
<dbReference type="Proteomes" id="UP000215914">
    <property type="component" value="Chromosome 5"/>
</dbReference>
<dbReference type="Gramene" id="mRNA:HanXRQr2_Chr07g0297271">
    <property type="protein sequence ID" value="mRNA:HanXRQr2_Chr07g0297271"/>
    <property type="gene ID" value="HanXRQr2_Chr07g0297271"/>
</dbReference>
<dbReference type="EMBL" id="CM007894">
    <property type="protein sequence ID" value="OTG23863.1"/>
    <property type="molecule type" value="Genomic_DNA"/>
</dbReference>
<evidence type="ECO:0000256" key="1">
    <source>
        <dbReference type="SAM" id="SignalP"/>
    </source>
</evidence>
<dbReference type="OrthoDB" id="905355at2759"/>
<evidence type="ECO:0000313" key="2">
    <source>
        <dbReference type="EMBL" id="KAF5798811.1"/>
    </source>
</evidence>
<protein>
    <submittedName>
        <fullName evidence="2">Phylloplanin</fullName>
    </submittedName>
</protein>
<evidence type="ECO:0000313" key="4">
    <source>
        <dbReference type="Proteomes" id="UP000215914"/>
    </source>
</evidence>
<dbReference type="PANTHER" id="PTHR34458:SF5">
    <property type="entry name" value="POLLEN OLE E 1 ALLERGEN AND EXTENSIN FAMILY PROTEIN"/>
    <property type="match status" value="1"/>
</dbReference>
<proteinExistence type="predicted"/>
<dbReference type="EMBL" id="MNCJ02000322">
    <property type="protein sequence ID" value="KAF5798811.1"/>
    <property type="molecule type" value="Genomic_DNA"/>
</dbReference>
<sequence>MAMKFIILITVFIVVLGASQTKAQLPPISLNGDGLINVSGIIYCSVNSTIVVNGSNPTPTFPNALVLLVCGENLIGSTMTNGIGAFNITLRGSPLLVTTLLSSCKVVLATPPSNCNATLPAKPLQASLGYVGSNIVGLSKVTTLTPKEPFTCLALIRIRLG</sequence>
<evidence type="ECO:0000313" key="3">
    <source>
        <dbReference type="EMBL" id="OTG23863.1"/>
    </source>
</evidence>
<dbReference type="InterPro" id="IPR040404">
    <property type="entry name" value="Phylloplanin-like"/>
</dbReference>
<dbReference type="AlphaFoldDB" id="A0A251ULD9"/>